<name>A0A376GHG4_9FLAO</name>
<evidence type="ECO:0000259" key="3">
    <source>
        <dbReference type="PROSITE" id="PS51192"/>
    </source>
</evidence>
<dbReference type="AlphaFoldDB" id="A0A376GHG4"/>
<dbReference type="RefSeq" id="WP_038331575.1">
    <property type="nucleotide sequence ID" value="NZ_JSYQ01000003.1"/>
</dbReference>
<evidence type="ECO:0000256" key="1">
    <source>
        <dbReference type="ARBA" id="ARBA00022741"/>
    </source>
</evidence>
<gene>
    <name evidence="5" type="primary">cshB</name>
    <name evidence="5" type="ORF">NCTC13456_02429</name>
</gene>
<dbReference type="GO" id="GO:0003677">
    <property type="term" value="F:DNA binding"/>
    <property type="evidence" value="ECO:0007669"/>
    <property type="project" value="TreeGrafter"/>
</dbReference>
<dbReference type="PANTHER" id="PTHR47962:SF5">
    <property type="entry name" value="ATP-DEPENDENT HELICASE LHR-RELATED"/>
    <property type="match status" value="1"/>
</dbReference>
<protein>
    <submittedName>
        <fullName evidence="5">DEAD-box ATP-dependent RNA helicase CshB</fullName>
        <ecNumber evidence="5">3.6.4.13</ecNumber>
    </submittedName>
</protein>
<dbReference type="InterPro" id="IPR001650">
    <property type="entry name" value="Helicase_C-like"/>
</dbReference>
<dbReference type="EMBL" id="UFXS01000001">
    <property type="protein sequence ID" value="STD58802.1"/>
    <property type="molecule type" value="Genomic_DNA"/>
</dbReference>
<dbReference type="SUPFAM" id="SSF52540">
    <property type="entry name" value="P-loop containing nucleoside triphosphate hydrolases"/>
    <property type="match status" value="1"/>
</dbReference>
<dbReference type="GO" id="GO:0005524">
    <property type="term" value="F:ATP binding"/>
    <property type="evidence" value="ECO:0007669"/>
    <property type="project" value="UniProtKB-KW"/>
</dbReference>
<organism evidence="5 6">
    <name type="scientific">Empedobacter falsenii</name>
    <dbReference type="NCBI Taxonomy" id="343874"/>
    <lineage>
        <taxon>Bacteria</taxon>
        <taxon>Pseudomonadati</taxon>
        <taxon>Bacteroidota</taxon>
        <taxon>Flavobacteriia</taxon>
        <taxon>Flavobacteriales</taxon>
        <taxon>Weeksellaceae</taxon>
        <taxon>Empedobacter</taxon>
    </lineage>
</organism>
<feature type="domain" description="Helicase ATP-binding" evidence="3">
    <location>
        <begin position="32"/>
        <end position="210"/>
    </location>
</feature>
<evidence type="ECO:0000313" key="5">
    <source>
        <dbReference type="EMBL" id="STD58802.1"/>
    </source>
</evidence>
<reference evidence="5 6" key="1">
    <citation type="submission" date="2018-06" db="EMBL/GenBank/DDBJ databases">
        <authorList>
            <consortium name="Pathogen Informatics"/>
            <person name="Doyle S."/>
        </authorList>
    </citation>
    <scope>NUCLEOTIDE SEQUENCE [LARGE SCALE GENOMIC DNA]</scope>
    <source>
        <strain evidence="5 6">NCTC13456</strain>
    </source>
</reference>
<keyword evidence="1" id="KW-0547">Nucleotide-binding</keyword>
<keyword evidence="5" id="KW-0347">Helicase</keyword>
<dbReference type="EC" id="3.6.4.13" evidence="5"/>
<dbReference type="InterPro" id="IPR011545">
    <property type="entry name" value="DEAD/DEAH_box_helicase_dom"/>
</dbReference>
<dbReference type="OrthoDB" id="9815222at2"/>
<dbReference type="STRING" id="343874.GCA_000805695_02113"/>
<dbReference type="Pfam" id="PF00270">
    <property type="entry name" value="DEAD"/>
    <property type="match status" value="1"/>
</dbReference>
<dbReference type="PANTHER" id="PTHR47962">
    <property type="entry name" value="ATP-DEPENDENT HELICASE LHR-RELATED-RELATED"/>
    <property type="match status" value="1"/>
</dbReference>
<accession>A0A376GHG4</accession>
<evidence type="ECO:0000256" key="2">
    <source>
        <dbReference type="ARBA" id="ARBA00022840"/>
    </source>
</evidence>
<evidence type="ECO:0000313" key="6">
    <source>
        <dbReference type="Proteomes" id="UP000254737"/>
    </source>
</evidence>
<dbReference type="InterPro" id="IPR014001">
    <property type="entry name" value="Helicase_ATP-bd"/>
</dbReference>
<dbReference type="PROSITE" id="PS51194">
    <property type="entry name" value="HELICASE_CTER"/>
    <property type="match status" value="1"/>
</dbReference>
<dbReference type="PROSITE" id="PS51192">
    <property type="entry name" value="HELICASE_ATP_BIND_1"/>
    <property type="match status" value="1"/>
</dbReference>
<sequence length="718" mass="81834">MTTYELLSEPIRKYIRDKRWDSFRPIQEAAIQRITSTDNNYVLISRTASGKTEAAFLPILSKVNFKESGVKVLYISPLIALINDQFLRVEQLCNYLDISVTKWHGEASKGKKEQLLKNPNGILLITPESIEAMFCNKPHSVVQLFSSLEYIVIDEIHNFLGTDRGLQLQSLLYRLQQKSSKKVSVVGLSATVSDANQYVELKSFFGNPDQTKVIRDITPKPINADFRYFDSNSAELPLDLLKDLYKETRDCKALVFPNARGLVEEVAVKLKKISDKVGGHQNYFSHHSAVDKETREYVEFFAKNTNQQNFTISCTSTLELGIDIGNVDKVVQIDATHSIASLIQRIGRSGRREGKSSNLVLYATESWSLVQSIASWLLYKEHFIEPVFISEKPYDVLLHQILSIVKGTSGIEINGIIELLKDNPAFINIAREEVLALITHLISIDFLEKIGNEIILGIDAEPLVNSKDFYSLFKTDIFLKVVNSGNKIGELPLSPQLIVNENVFLSARIWKIIDVDFKSKKVEVIPTNDGKKPLFFGNSADVASKIREKMFQALISKTDYDFIDEGSKFALSELRKEFSFFKIENLQKQRPVLIKEKSKIFYTFSSSKINRTISFLLTLNKIENHVDESSSSIEIIDESFSIDDFTNILKNIEKKEIEKQLQMLLAFEKGQEMLDFSKWAIYLPLELQIDLIKTKYFDFDNTKAFGEGIDFLEFDVTL</sequence>
<dbReference type="Gene3D" id="3.40.50.300">
    <property type="entry name" value="P-loop containing nucleotide triphosphate hydrolases"/>
    <property type="match status" value="2"/>
</dbReference>
<proteinExistence type="predicted"/>
<dbReference type="SMART" id="SM00490">
    <property type="entry name" value="HELICc"/>
    <property type="match status" value="1"/>
</dbReference>
<feature type="domain" description="Helicase C-terminal" evidence="4">
    <location>
        <begin position="240"/>
        <end position="395"/>
    </location>
</feature>
<keyword evidence="2" id="KW-0067">ATP-binding</keyword>
<dbReference type="SMART" id="SM00487">
    <property type="entry name" value="DEXDc"/>
    <property type="match status" value="1"/>
</dbReference>
<dbReference type="InterPro" id="IPR052511">
    <property type="entry name" value="ATP-dep_Helicase"/>
</dbReference>
<dbReference type="GO" id="GO:0016887">
    <property type="term" value="F:ATP hydrolysis activity"/>
    <property type="evidence" value="ECO:0007669"/>
    <property type="project" value="TreeGrafter"/>
</dbReference>
<keyword evidence="5" id="KW-0378">Hydrolase</keyword>
<dbReference type="Proteomes" id="UP000254737">
    <property type="component" value="Unassembled WGS sequence"/>
</dbReference>
<dbReference type="GO" id="GO:0003724">
    <property type="term" value="F:RNA helicase activity"/>
    <property type="evidence" value="ECO:0007669"/>
    <property type="project" value="UniProtKB-EC"/>
</dbReference>
<dbReference type="InterPro" id="IPR027417">
    <property type="entry name" value="P-loop_NTPase"/>
</dbReference>
<dbReference type="Pfam" id="PF00271">
    <property type="entry name" value="Helicase_C"/>
    <property type="match status" value="1"/>
</dbReference>
<evidence type="ECO:0000259" key="4">
    <source>
        <dbReference type="PROSITE" id="PS51194"/>
    </source>
</evidence>